<keyword evidence="9" id="KW-0418">Kinase</keyword>
<evidence type="ECO:0000256" key="1">
    <source>
        <dbReference type="ARBA" id="ARBA00004479"/>
    </source>
</evidence>
<evidence type="ECO:0000256" key="11">
    <source>
        <dbReference type="ARBA" id="ARBA00022989"/>
    </source>
</evidence>
<evidence type="ECO:0000256" key="4">
    <source>
        <dbReference type="ARBA" id="ARBA00022536"/>
    </source>
</evidence>
<keyword evidence="7" id="KW-0732">Signal</keyword>
<dbReference type="SMART" id="SM00220">
    <property type="entry name" value="S_TKc"/>
    <property type="match status" value="1"/>
</dbReference>
<keyword evidence="11" id="KW-1133">Transmembrane helix</keyword>
<dbReference type="PROSITE" id="PS00108">
    <property type="entry name" value="PROTEIN_KINASE_ST"/>
    <property type="match status" value="1"/>
</dbReference>
<dbReference type="EMBL" id="PDCK01000044">
    <property type="protein sequence ID" value="PRQ27753.1"/>
    <property type="molecule type" value="Genomic_DNA"/>
</dbReference>
<dbReference type="SUPFAM" id="SSF56112">
    <property type="entry name" value="Protein kinase-like (PK-like)"/>
    <property type="match status" value="1"/>
</dbReference>
<keyword evidence="8 18" id="KW-0547">Nucleotide-binding</keyword>
<keyword evidence="10 18" id="KW-0067">ATP-binding</keyword>
<dbReference type="FunFam" id="1.10.510.10:FF:001424">
    <property type="entry name" value="Protein kinase superfamily protein"/>
    <property type="match status" value="1"/>
</dbReference>
<dbReference type="GO" id="GO:0004674">
    <property type="term" value="F:protein serine/threonine kinase activity"/>
    <property type="evidence" value="ECO:0007669"/>
    <property type="project" value="UniProtKB-KW"/>
</dbReference>
<evidence type="ECO:0000256" key="13">
    <source>
        <dbReference type="ARBA" id="ARBA00023157"/>
    </source>
</evidence>
<evidence type="ECO:0000256" key="12">
    <source>
        <dbReference type="ARBA" id="ARBA00023136"/>
    </source>
</evidence>
<keyword evidence="12" id="KW-0472">Membrane</keyword>
<evidence type="ECO:0000259" key="20">
    <source>
        <dbReference type="PROSITE" id="PS50011"/>
    </source>
</evidence>
<accession>A0A2P6Q0Q5</accession>
<evidence type="ECO:0000313" key="21">
    <source>
        <dbReference type="EMBL" id="PRQ27753.1"/>
    </source>
</evidence>
<dbReference type="PANTHER" id="PTHR47974:SF3">
    <property type="entry name" value="RECEPTOR-LIKE SERINE_THREONINE-PROTEIN KINASE"/>
    <property type="match status" value="1"/>
</dbReference>
<keyword evidence="15" id="KW-0325">Glycoprotein</keyword>
<dbReference type="InterPro" id="IPR011009">
    <property type="entry name" value="Kinase-like_dom_sf"/>
</dbReference>
<dbReference type="InterPro" id="IPR008271">
    <property type="entry name" value="Ser/Thr_kinase_AS"/>
</dbReference>
<dbReference type="Gene3D" id="3.30.200.20">
    <property type="entry name" value="Phosphorylase Kinase, domain 1"/>
    <property type="match status" value="1"/>
</dbReference>
<organism evidence="21 22">
    <name type="scientific">Rosa chinensis</name>
    <name type="common">China rose</name>
    <dbReference type="NCBI Taxonomy" id="74649"/>
    <lineage>
        <taxon>Eukaryota</taxon>
        <taxon>Viridiplantae</taxon>
        <taxon>Streptophyta</taxon>
        <taxon>Embryophyta</taxon>
        <taxon>Tracheophyta</taxon>
        <taxon>Spermatophyta</taxon>
        <taxon>Magnoliopsida</taxon>
        <taxon>eudicotyledons</taxon>
        <taxon>Gunneridae</taxon>
        <taxon>Pentapetalae</taxon>
        <taxon>rosids</taxon>
        <taxon>fabids</taxon>
        <taxon>Rosales</taxon>
        <taxon>Rosaceae</taxon>
        <taxon>Rosoideae</taxon>
        <taxon>Rosoideae incertae sedis</taxon>
        <taxon>Rosa</taxon>
    </lineage>
</organism>
<keyword evidence="4" id="KW-0245">EGF-like domain</keyword>
<evidence type="ECO:0000256" key="15">
    <source>
        <dbReference type="ARBA" id="ARBA00023180"/>
    </source>
</evidence>
<dbReference type="GO" id="GO:0016020">
    <property type="term" value="C:membrane"/>
    <property type="evidence" value="ECO:0007669"/>
    <property type="project" value="UniProtKB-SubCell"/>
</dbReference>
<evidence type="ECO:0000256" key="6">
    <source>
        <dbReference type="ARBA" id="ARBA00022692"/>
    </source>
</evidence>
<feature type="domain" description="Protein kinase" evidence="20">
    <location>
        <begin position="77"/>
        <end position="243"/>
    </location>
</feature>
<dbReference type="InterPro" id="IPR000719">
    <property type="entry name" value="Prot_kinase_dom"/>
</dbReference>
<dbReference type="AlphaFoldDB" id="A0A2P6Q0Q5"/>
<proteinExistence type="inferred from homology"/>
<comment type="similarity">
    <text evidence="19">Belongs to the protein kinase superfamily.</text>
</comment>
<dbReference type="PANTHER" id="PTHR47974">
    <property type="entry name" value="OS07G0415500 PROTEIN"/>
    <property type="match status" value="1"/>
</dbReference>
<evidence type="ECO:0000256" key="18">
    <source>
        <dbReference type="PROSITE-ProRule" id="PRU10141"/>
    </source>
</evidence>
<keyword evidence="14" id="KW-0675">Receptor</keyword>
<dbReference type="InterPro" id="IPR017441">
    <property type="entry name" value="Protein_kinase_ATP_BS"/>
</dbReference>
<evidence type="ECO:0000256" key="8">
    <source>
        <dbReference type="ARBA" id="ARBA00022741"/>
    </source>
</evidence>
<dbReference type="PROSITE" id="PS50011">
    <property type="entry name" value="PROTEIN_KINASE_DOM"/>
    <property type="match status" value="1"/>
</dbReference>
<keyword evidence="6" id="KW-0812">Transmembrane</keyword>
<comment type="caution">
    <text evidence="21">The sequence shown here is derived from an EMBL/GenBank/DDBJ whole genome shotgun (WGS) entry which is preliminary data.</text>
</comment>
<sequence>MEFVELTASAATIPVLGGNALAFQDIRWKIILIGLWSLVWGLLSSTFSKSNEDIHGYLLTTTGFKRFSYAELKTATRGFSDEIGRGAGGVVYKGVLADQRVAAIKLLSEGQVEAEFLAQASTIGKVNHMNLIEMWGYCSEGKHRLLVYEYMEHGSLAQNLASNVLDWEKRFDIAVGTAKGLAYLHEECLEWVLHCDVKPQNILLDSNFQPKVADFELSKILNRDKLRNSTFSDVGREWTQFSY</sequence>
<keyword evidence="13" id="KW-1015">Disulfide bond</keyword>
<keyword evidence="5 21" id="KW-0808">Transferase</keyword>
<name>A0A2P6Q0Q5_ROSCH</name>
<gene>
    <name evidence="21" type="ORF">RchiOBHm_Chr6g0308641</name>
</gene>
<comment type="catalytic activity">
    <reaction evidence="17">
        <text>L-seryl-[protein] + ATP = O-phospho-L-seryl-[protein] + ADP + H(+)</text>
        <dbReference type="Rhea" id="RHEA:17989"/>
        <dbReference type="Rhea" id="RHEA-COMP:9863"/>
        <dbReference type="Rhea" id="RHEA-COMP:11604"/>
        <dbReference type="ChEBI" id="CHEBI:15378"/>
        <dbReference type="ChEBI" id="CHEBI:29999"/>
        <dbReference type="ChEBI" id="CHEBI:30616"/>
        <dbReference type="ChEBI" id="CHEBI:83421"/>
        <dbReference type="ChEBI" id="CHEBI:456216"/>
        <dbReference type="EC" id="2.7.11.1"/>
    </reaction>
</comment>
<dbReference type="Pfam" id="PF00069">
    <property type="entry name" value="Pkinase"/>
    <property type="match status" value="1"/>
</dbReference>
<comment type="subcellular location">
    <subcellularLocation>
        <location evidence="1">Membrane</location>
        <topology evidence="1">Single-pass type I membrane protein</topology>
    </subcellularLocation>
</comment>
<reference evidence="21 22" key="1">
    <citation type="journal article" date="2018" name="Nat. Genet.">
        <title>The Rosa genome provides new insights in the design of modern roses.</title>
        <authorList>
            <person name="Bendahmane M."/>
        </authorList>
    </citation>
    <scope>NUCLEOTIDE SEQUENCE [LARGE SCALE GENOMIC DNA]</scope>
    <source>
        <strain evidence="22">cv. Old Blush</strain>
    </source>
</reference>
<evidence type="ECO:0000256" key="2">
    <source>
        <dbReference type="ARBA" id="ARBA00012513"/>
    </source>
</evidence>
<evidence type="ECO:0000313" key="22">
    <source>
        <dbReference type="Proteomes" id="UP000238479"/>
    </source>
</evidence>
<comment type="catalytic activity">
    <reaction evidence="16">
        <text>L-threonyl-[protein] + ATP = O-phospho-L-threonyl-[protein] + ADP + H(+)</text>
        <dbReference type="Rhea" id="RHEA:46608"/>
        <dbReference type="Rhea" id="RHEA-COMP:11060"/>
        <dbReference type="Rhea" id="RHEA-COMP:11605"/>
        <dbReference type="ChEBI" id="CHEBI:15378"/>
        <dbReference type="ChEBI" id="CHEBI:30013"/>
        <dbReference type="ChEBI" id="CHEBI:30616"/>
        <dbReference type="ChEBI" id="CHEBI:61977"/>
        <dbReference type="ChEBI" id="CHEBI:456216"/>
        <dbReference type="EC" id="2.7.11.1"/>
    </reaction>
</comment>
<evidence type="ECO:0000256" key="10">
    <source>
        <dbReference type="ARBA" id="ARBA00022840"/>
    </source>
</evidence>
<dbReference type="FunFam" id="3.30.200.20:FF:000059">
    <property type="entry name" value="S-receptor-like serine/threonine-protein kinase"/>
    <property type="match status" value="1"/>
</dbReference>
<dbReference type="PROSITE" id="PS00107">
    <property type="entry name" value="PROTEIN_KINASE_ATP"/>
    <property type="match status" value="1"/>
</dbReference>
<protein>
    <recommendedName>
        <fullName evidence="2">non-specific serine/threonine protein kinase</fullName>
        <ecNumber evidence="2">2.7.11.1</ecNumber>
    </recommendedName>
</protein>
<evidence type="ECO:0000256" key="16">
    <source>
        <dbReference type="ARBA" id="ARBA00047899"/>
    </source>
</evidence>
<evidence type="ECO:0000256" key="3">
    <source>
        <dbReference type="ARBA" id="ARBA00022527"/>
    </source>
</evidence>
<dbReference type="OMA" id="SHKFREG"/>
<evidence type="ECO:0000256" key="9">
    <source>
        <dbReference type="ARBA" id="ARBA00022777"/>
    </source>
</evidence>
<dbReference type="Gramene" id="PRQ27753">
    <property type="protein sequence ID" value="PRQ27753"/>
    <property type="gene ID" value="RchiOBHm_Chr6g0308641"/>
</dbReference>
<keyword evidence="3 19" id="KW-0723">Serine/threonine-protein kinase</keyword>
<evidence type="ECO:0000256" key="14">
    <source>
        <dbReference type="ARBA" id="ARBA00023170"/>
    </source>
</evidence>
<evidence type="ECO:0000256" key="19">
    <source>
        <dbReference type="RuleBase" id="RU000304"/>
    </source>
</evidence>
<dbReference type="EC" id="2.7.11.1" evidence="2"/>
<dbReference type="Proteomes" id="UP000238479">
    <property type="component" value="Chromosome 6"/>
</dbReference>
<keyword evidence="22" id="KW-1185">Reference proteome</keyword>
<evidence type="ECO:0000256" key="17">
    <source>
        <dbReference type="ARBA" id="ARBA00048679"/>
    </source>
</evidence>
<dbReference type="GO" id="GO:0005524">
    <property type="term" value="F:ATP binding"/>
    <property type="evidence" value="ECO:0007669"/>
    <property type="project" value="UniProtKB-UniRule"/>
</dbReference>
<dbReference type="Gene3D" id="1.10.510.10">
    <property type="entry name" value="Transferase(Phosphotransferase) domain 1"/>
    <property type="match status" value="1"/>
</dbReference>
<evidence type="ECO:0000256" key="7">
    <source>
        <dbReference type="ARBA" id="ARBA00022729"/>
    </source>
</evidence>
<feature type="binding site" evidence="18">
    <location>
        <position position="105"/>
    </location>
    <ligand>
        <name>ATP</name>
        <dbReference type="ChEBI" id="CHEBI:30616"/>
    </ligand>
</feature>
<evidence type="ECO:0000256" key="5">
    <source>
        <dbReference type="ARBA" id="ARBA00022679"/>
    </source>
</evidence>